<gene>
    <name evidence="1" type="ORF">BPAE_0077g00120</name>
</gene>
<name>A0A4Z1FLP0_9HELO</name>
<evidence type="ECO:0000313" key="1">
    <source>
        <dbReference type="EMBL" id="TGO25566.1"/>
    </source>
</evidence>
<accession>A0A4Z1FLP0</accession>
<keyword evidence="2" id="KW-1185">Reference proteome</keyword>
<comment type="caution">
    <text evidence="1">The sequence shown here is derived from an EMBL/GenBank/DDBJ whole genome shotgun (WGS) entry which is preliminary data.</text>
</comment>
<reference evidence="1 2" key="1">
    <citation type="submission" date="2017-12" db="EMBL/GenBank/DDBJ databases">
        <title>Comparative genomics of Botrytis spp.</title>
        <authorList>
            <person name="Valero-Jimenez C.A."/>
            <person name="Tapia P."/>
            <person name="Veloso J."/>
            <person name="Silva-Moreno E."/>
            <person name="Staats M."/>
            <person name="Valdes J.H."/>
            <person name="Van Kan J.A.L."/>
        </authorList>
    </citation>
    <scope>NUCLEOTIDE SEQUENCE [LARGE SCALE GENOMIC DNA]</scope>
    <source>
        <strain evidence="1 2">Bp0003</strain>
    </source>
</reference>
<evidence type="ECO:0000313" key="2">
    <source>
        <dbReference type="Proteomes" id="UP000297910"/>
    </source>
</evidence>
<sequence length="225" mass="25005">MTLLSISAGKISVELQAMTPDTFSMKSEIKLLFMAQFLYDPLSQSCHFDKKLPVVEPSALMFSAASFLSKVYEPPNGKPGYASMRYTKSVIPELIKVPKSLLNYSVVYSGPTIYCQNIQILLAIASKLNMGLQSTCFWPPTAGTLTSVGYNDFGLFSSLISYILIRPSSSAFALQVILRPYFGHKREDPLLLHVADEGVRSPWVISWSARQSFLRDTGNIITWVS</sequence>
<proteinExistence type="predicted"/>
<dbReference type="Proteomes" id="UP000297910">
    <property type="component" value="Unassembled WGS sequence"/>
</dbReference>
<organism evidence="1 2">
    <name type="scientific">Botrytis paeoniae</name>
    <dbReference type="NCBI Taxonomy" id="278948"/>
    <lineage>
        <taxon>Eukaryota</taxon>
        <taxon>Fungi</taxon>
        <taxon>Dikarya</taxon>
        <taxon>Ascomycota</taxon>
        <taxon>Pezizomycotina</taxon>
        <taxon>Leotiomycetes</taxon>
        <taxon>Helotiales</taxon>
        <taxon>Sclerotiniaceae</taxon>
        <taxon>Botrytis</taxon>
    </lineage>
</organism>
<protein>
    <submittedName>
        <fullName evidence="1">Uncharacterized protein</fullName>
    </submittedName>
</protein>
<dbReference type="EMBL" id="PQXI01000077">
    <property type="protein sequence ID" value="TGO25566.1"/>
    <property type="molecule type" value="Genomic_DNA"/>
</dbReference>
<dbReference type="AlphaFoldDB" id="A0A4Z1FLP0"/>